<evidence type="ECO:0000313" key="3">
    <source>
        <dbReference type="Proteomes" id="UP000034680"/>
    </source>
</evidence>
<feature type="chain" id="PRO_5002545275" description="AA1-like domain-containing protein" evidence="1">
    <location>
        <begin position="17"/>
        <end position="164"/>
    </location>
</feature>
<comment type="caution">
    <text evidence="2">The sequence shown here is derived from an EMBL/GenBank/DDBJ whole genome shotgun (WGS) entry which is preliminary data.</text>
</comment>
<keyword evidence="1" id="KW-0732">Signal</keyword>
<keyword evidence="3" id="KW-1185">Reference proteome</keyword>
<dbReference type="Proteomes" id="UP000034680">
    <property type="component" value="Unassembled WGS sequence"/>
</dbReference>
<evidence type="ECO:0008006" key="4">
    <source>
        <dbReference type="Google" id="ProtNLM"/>
    </source>
</evidence>
<dbReference type="AlphaFoldDB" id="A0A0G2HR36"/>
<evidence type="ECO:0000256" key="1">
    <source>
        <dbReference type="SAM" id="SignalP"/>
    </source>
</evidence>
<name>A0A0G2HR36_9PEZI</name>
<gene>
    <name evidence="2" type="ORF">UCDDA912_g09420</name>
</gene>
<proteinExistence type="predicted"/>
<reference evidence="2 3" key="2">
    <citation type="submission" date="2015-05" db="EMBL/GenBank/DDBJ databases">
        <authorList>
            <person name="Morales-Cruz A."/>
            <person name="Amrine K.C."/>
            <person name="Cantu D."/>
        </authorList>
    </citation>
    <scope>NUCLEOTIDE SEQUENCE [LARGE SCALE GENOMIC DNA]</scope>
    <source>
        <strain evidence="2">DA912</strain>
    </source>
</reference>
<protein>
    <recommendedName>
        <fullName evidence="4">AA1-like domain-containing protein</fullName>
    </recommendedName>
</protein>
<evidence type="ECO:0000313" key="2">
    <source>
        <dbReference type="EMBL" id="KKY30640.1"/>
    </source>
</evidence>
<organism evidence="2 3">
    <name type="scientific">Diaporthe ampelina</name>
    <dbReference type="NCBI Taxonomy" id="1214573"/>
    <lineage>
        <taxon>Eukaryota</taxon>
        <taxon>Fungi</taxon>
        <taxon>Dikarya</taxon>
        <taxon>Ascomycota</taxon>
        <taxon>Pezizomycotina</taxon>
        <taxon>Sordariomycetes</taxon>
        <taxon>Sordariomycetidae</taxon>
        <taxon>Diaporthales</taxon>
        <taxon>Diaporthaceae</taxon>
        <taxon>Diaporthe</taxon>
    </lineage>
</organism>
<dbReference type="EMBL" id="LCUC01000459">
    <property type="protein sequence ID" value="KKY30640.1"/>
    <property type="molecule type" value="Genomic_DNA"/>
</dbReference>
<feature type="signal peptide" evidence="1">
    <location>
        <begin position="1"/>
        <end position="16"/>
    </location>
</feature>
<accession>A0A0G2HR36</accession>
<sequence>MRGTFAFAGFLAIASAASIPRQAEPSAWSITNFFASGARHSITTTYRFDITDGRTSSYCVALVSTTPDIGYAPSTQCVDPMYSFSFGLGAYNETEPGYNLQIWQGDPENTSCGAPGTRCVYTGIRFFPASDVETIEDPTGNPNGNYDRLNAPSDFTIERHGVHI</sequence>
<dbReference type="OrthoDB" id="5171460at2759"/>
<reference evidence="2 3" key="1">
    <citation type="submission" date="2015-05" db="EMBL/GenBank/DDBJ databases">
        <title>Distinctive expansion of gene families associated with plant cell wall degradation and secondary metabolism in the genomes of grapevine trunk pathogens.</title>
        <authorList>
            <person name="Lawrence D.P."/>
            <person name="Travadon R."/>
            <person name="Rolshausen P.E."/>
            <person name="Baumgartner K."/>
        </authorList>
    </citation>
    <scope>NUCLEOTIDE SEQUENCE [LARGE SCALE GENOMIC DNA]</scope>
    <source>
        <strain evidence="2">DA912</strain>
    </source>
</reference>